<accession>Q2K884</accession>
<dbReference type="Proteomes" id="UP000001936">
    <property type="component" value="Chromosome"/>
</dbReference>
<protein>
    <recommendedName>
        <fullName evidence="4">Entericidin EcnA/B family protein</fullName>
    </recommendedName>
</protein>
<sequence length="88" mass="8786">MHQFGAGAGLCSAAGGLILARAASFLRGFVQSGKTSMSKAAIAIACCLGLLTLSGCGNTAYGLKKDGQEASHAMDNATHRVLSSGAKK</sequence>
<keyword evidence="3" id="KW-1185">Reference proteome</keyword>
<keyword evidence="1" id="KW-1133">Transmembrane helix</keyword>
<feature type="transmembrane region" description="Helical" evidence="1">
    <location>
        <begin position="40"/>
        <end position="61"/>
    </location>
</feature>
<evidence type="ECO:0000313" key="2">
    <source>
        <dbReference type="EMBL" id="ABC90952.1"/>
    </source>
</evidence>
<dbReference type="EMBL" id="CP000133">
    <property type="protein sequence ID" value="ABC90952.1"/>
    <property type="molecule type" value="Genomic_DNA"/>
</dbReference>
<dbReference type="KEGG" id="ret:RHE_CH02170"/>
<dbReference type="AlphaFoldDB" id="Q2K884"/>
<evidence type="ECO:0008006" key="4">
    <source>
        <dbReference type="Google" id="ProtNLM"/>
    </source>
</evidence>
<keyword evidence="1" id="KW-0472">Membrane</keyword>
<reference evidence="2 3" key="1">
    <citation type="journal article" date="2006" name="Proc. Natl. Acad. Sci. U.S.A.">
        <title>The partitioned Rhizobium etli genome: genetic and metabolic redundancy in seven interacting replicons.</title>
        <authorList>
            <person name="Gonzalez V."/>
            <person name="Santamaria R.I."/>
            <person name="Bustos P."/>
            <person name="Hernandez-Gonzalez I."/>
            <person name="Medrano-Soto A."/>
            <person name="Moreno-Hagelsieb G."/>
            <person name="Janga S.C."/>
            <person name="Ramirez M.A."/>
            <person name="Jimenez-Jacinto V."/>
            <person name="Collado-Vides J."/>
            <person name="Davila G."/>
        </authorList>
    </citation>
    <scope>NUCLEOTIDE SEQUENCE [LARGE SCALE GENOMIC DNA]</scope>
    <source>
        <strain evidence="3">ATCC 51251 / DSM 11541 / JCM 21823 / NBRC 15573 / CFN 42</strain>
    </source>
</reference>
<keyword evidence="1" id="KW-0812">Transmembrane</keyword>
<proteinExistence type="predicted"/>
<organism evidence="2 3">
    <name type="scientific">Rhizobium etli (strain ATCC 51251 / DSM 11541 / JCM 21823 / NBRC 15573 / CFN 42)</name>
    <dbReference type="NCBI Taxonomy" id="347834"/>
    <lineage>
        <taxon>Bacteria</taxon>
        <taxon>Pseudomonadati</taxon>
        <taxon>Pseudomonadota</taxon>
        <taxon>Alphaproteobacteria</taxon>
        <taxon>Hyphomicrobiales</taxon>
        <taxon>Rhizobiaceae</taxon>
        <taxon>Rhizobium/Agrobacterium group</taxon>
        <taxon>Rhizobium</taxon>
    </lineage>
</organism>
<evidence type="ECO:0000256" key="1">
    <source>
        <dbReference type="SAM" id="Phobius"/>
    </source>
</evidence>
<gene>
    <name evidence="2" type="ordered locus">RHE_CH02170</name>
</gene>
<dbReference type="HOGENOM" id="CLU_2466814_0_0_5"/>
<name>Q2K884_RHIEC</name>
<evidence type="ECO:0000313" key="3">
    <source>
        <dbReference type="Proteomes" id="UP000001936"/>
    </source>
</evidence>